<evidence type="ECO:0000313" key="5">
    <source>
        <dbReference type="Proteomes" id="UP001415857"/>
    </source>
</evidence>
<protein>
    <recommendedName>
        <fullName evidence="3">CCZ1/INTU/HSP4 first Longin domain-containing protein</fullName>
    </recommendedName>
</protein>
<evidence type="ECO:0000259" key="3">
    <source>
        <dbReference type="Pfam" id="PF19031"/>
    </source>
</evidence>
<keyword evidence="2" id="KW-1133">Transmembrane helix</keyword>
<gene>
    <name evidence="4" type="ORF">L1049_006141</name>
</gene>
<evidence type="ECO:0000256" key="1">
    <source>
        <dbReference type="ARBA" id="ARBA00005352"/>
    </source>
</evidence>
<keyword evidence="5" id="KW-1185">Reference proteome</keyword>
<accession>A0AAP0REZ6</accession>
<feature type="transmembrane region" description="Helical" evidence="2">
    <location>
        <begin position="558"/>
        <end position="580"/>
    </location>
</feature>
<dbReference type="Proteomes" id="UP001415857">
    <property type="component" value="Unassembled WGS sequence"/>
</dbReference>
<name>A0AAP0REZ6_LIQFO</name>
<dbReference type="Pfam" id="PF19031">
    <property type="entry name" value="Intu_longin_1"/>
    <property type="match status" value="1"/>
</dbReference>
<proteinExistence type="inferred from homology"/>
<comment type="caution">
    <text evidence="4">The sequence shown here is derived from an EMBL/GenBank/DDBJ whole genome shotgun (WGS) entry which is preliminary data.</text>
</comment>
<feature type="domain" description="CCZ1/INTU/HSP4 first Longin" evidence="3">
    <location>
        <begin position="69"/>
        <end position="178"/>
    </location>
</feature>
<dbReference type="AlphaFoldDB" id="A0AAP0REZ6"/>
<dbReference type="GO" id="GO:0016192">
    <property type="term" value="P:vesicle-mediated transport"/>
    <property type="evidence" value="ECO:0007669"/>
    <property type="project" value="InterPro"/>
</dbReference>
<reference evidence="4 5" key="1">
    <citation type="journal article" date="2024" name="Plant J.">
        <title>Genome sequences and population genomics reveal climatic adaptation and genomic divergence between two closely related sweetgum species.</title>
        <authorList>
            <person name="Xu W.Q."/>
            <person name="Ren C.Q."/>
            <person name="Zhang X.Y."/>
            <person name="Comes H.P."/>
            <person name="Liu X.H."/>
            <person name="Li Y.G."/>
            <person name="Kettle C.J."/>
            <person name="Jalonen R."/>
            <person name="Gaisberger H."/>
            <person name="Ma Y.Z."/>
            <person name="Qiu Y.X."/>
        </authorList>
    </citation>
    <scope>NUCLEOTIDE SEQUENCE [LARGE SCALE GENOMIC DNA]</scope>
    <source>
        <strain evidence="4">Hangzhou</strain>
    </source>
</reference>
<dbReference type="PANTHER" id="PTHR13056">
    <property type="entry name" value="VACUOLAR FUSION PROTEIN CCZ1 HOMOLOG-RELATED"/>
    <property type="match status" value="1"/>
</dbReference>
<comment type="similarity">
    <text evidence="1">Belongs to the CCZ1 family.</text>
</comment>
<dbReference type="EMBL" id="JBBPBK010000010">
    <property type="protein sequence ID" value="KAK9276606.1"/>
    <property type="molecule type" value="Genomic_DNA"/>
</dbReference>
<keyword evidence="2" id="KW-0472">Membrane</keyword>
<keyword evidence="2" id="KW-0812">Transmembrane</keyword>
<sequence length="581" mass="65290">MTTSLIRSELAAGWVDIFFILRGEWTSENFRHAVFKSWDHTEKIGVVRCVEAVMGLSSVTTVSEAIQLCIFDLRRGQLEGQELDKILFFFPADSPFSTQLSVIGLSEGLITFTRIFSPEAACEVIEAERHSHVFYQAELDIWMVMIVEKSKESEAIWRIDALRRVLKEVHSLFVMFYGSIRASLEKDPGGGLIRSHLYSFIMDYLSDFLVGKKLQLPSFRDSLRERGTVEMLTVGREAAIEVQSLVRVLESCAGNTTCYSLILFQDLLVSTTLSPDDTINLFTYAVLRLSPRALSSGASSWSYLRMGNTTSHAALGPVLSNSGSVSEQFYGARDTSPSGDRSHHVTRPLQHDKWFKGKDGFLVTDIWGAEVGSLVSATPTVWLQQTEERMYLCVYQHKNLTLILLIPVTSILNGEQGISVVKQQVIENASLKVLKVEEKLSKGWGGENAYHVSGYRYLLVDGDRNVSRASPPGKVTTLGKESLLALSKLRQEVDLEKSRAKWDDAGCEKDLEVCIRAKNNAWVIARITRGKELYMVLEKANETLLYASDAIEKFSNRYGLYDLFSLVLCFSLFCSFFIFIK</sequence>
<dbReference type="InterPro" id="IPR043987">
    <property type="entry name" value="CCZ1/INTU/HSP4_longin_1"/>
</dbReference>
<dbReference type="InterPro" id="IPR013176">
    <property type="entry name" value="Ccz1"/>
</dbReference>
<evidence type="ECO:0000313" key="4">
    <source>
        <dbReference type="EMBL" id="KAK9276606.1"/>
    </source>
</evidence>
<evidence type="ECO:0000256" key="2">
    <source>
        <dbReference type="SAM" id="Phobius"/>
    </source>
</evidence>
<dbReference type="GO" id="GO:0035658">
    <property type="term" value="C:Mon1-Ccz1 complex"/>
    <property type="evidence" value="ECO:0007669"/>
    <property type="project" value="InterPro"/>
</dbReference>
<dbReference type="PANTHER" id="PTHR13056:SF0">
    <property type="entry name" value="VACUOLAR FUSION PROTEIN CCZ1 HOMOLOG-RELATED"/>
    <property type="match status" value="1"/>
</dbReference>
<organism evidence="4 5">
    <name type="scientific">Liquidambar formosana</name>
    <name type="common">Formosan gum</name>
    <dbReference type="NCBI Taxonomy" id="63359"/>
    <lineage>
        <taxon>Eukaryota</taxon>
        <taxon>Viridiplantae</taxon>
        <taxon>Streptophyta</taxon>
        <taxon>Embryophyta</taxon>
        <taxon>Tracheophyta</taxon>
        <taxon>Spermatophyta</taxon>
        <taxon>Magnoliopsida</taxon>
        <taxon>eudicotyledons</taxon>
        <taxon>Gunneridae</taxon>
        <taxon>Pentapetalae</taxon>
        <taxon>Saxifragales</taxon>
        <taxon>Altingiaceae</taxon>
        <taxon>Liquidambar</taxon>
    </lineage>
</organism>